<proteinExistence type="inferred from homology"/>
<evidence type="ECO:0000256" key="2">
    <source>
        <dbReference type="ARBA" id="ARBA00022603"/>
    </source>
</evidence>
<dbReference type="GO" id="GO:0006396">
    <property type="term" value="P:RNA processing"/>
    <property type="evidence" value="ECO:0007669"/>
    <property type="project" value="InterPro"/>
</dbReference>
<dbReference type="Gene3D" id="3.30.1330.30">
    <property type="match status" value="1"/>
</dbReference>
<evidence type="ECO:0000259" key="4">
    <source>
        <dbReference type="SMART" id="SM00967"/>
    </source>
</evidence>
<dbReference type="RefSeq" id="WP_119985427.1">
    <property type="nucleotide sequence ID" value="NZ_CP032489.1"/>
</dbReference>
<dbReference type="Proteomes" id="UP000266118">
    <property type="component" value="Chromosome"/>
</dbReference>
<dbReference type="AlphaFoldDB" id="A0A386HN31"/>
<dbReference type="GO" id="GO:0003723">
    <property type="term" value="F:RNA binding"/>
    <property type="evidence" value="ECO:0007669"/>
    <property type="project" value="InterPro"/>
</dbReference>
<dbReference type="KEGG" id="ark:D6B99_04235"/>
<dbReference type="InterPro" id="IPR029028">
    <property type="entry name" value="Alpha/beta_knot_MTases"/>
</dbReference>
<comment type="similarity">
    <text evidence="1">Belongs to the class IV-like SAM-binding methyltransferase superfamily. RNA methyltransferase TrmH family.</text>
</comment>
<dbReference type="GO" id="GO:0005737">
    <property type="term" value="C:cytoplasm"/>
    <property type="evidence" value="ECO:0007669"/>
    <property type="project" value="UniProtKB-ARBA"/>
</dbReference>
<feature type="domain" description="RNA 2-O ribose methyltransferase substrate binding" evidence="4">
    <location>
        <begin position="26"/>
        <end position="92"/>
    </location>
</feature>
<dbReference type="GO" id="GO:0008173">
    <property type="term" value="F:RNA methyltransferase activity"/>
    <property type="evidence" value="ECO:0007669"/>
    <property type="project" value="InterPro"/>
</dbReference>
<name>A0A386HN31_9BACT</name>
<accession>A0A386HN31</accession>
<dbReference type="SMART" id="SM00967">
    <property type="entry name" value="SpoU_sub_bind"/>
    <property type="match status" value="1"/>
</dbReference>
<evidence type="ECO:0000313" key="6">
    <source>
        <dbReference type="Proteomes" id="UP000266118"/>
    </source>
</evidence>
<dbReference type="InterPro" id="IPR051259">
    <property type="entry name" value="rRNA_Methyltransferase"/>
</dbReference>
<dbReference type="GO" id="GO:0032259">
    <property type="term" value="P:methylation"/>
    <property type="evidence" value="ECO:0007669"/>
    <property type="project" value="UniProtKB-KW"/>
</dbReference>
<dbReference type="SUPFAM" id="SSF55315">
    <property type="entry name" value="L30e-like"/>
    <property type="match status" value="1"/>
</dbReference>
<dbReference type="Pfam" id="PF00588">
    <property type="entry name" value="SpoU_methylase"/>
    <property type="match status" value="1"/>
</dbReference>
<dbReference type="CDD" id="cd18109">
    <property type="entry name" value="SpoU-like_RNA-MTase"/>
    <property type="match status" value="1"/>
</dbReference>
<keyword evidence="6" id="KW-1185">Reference proteome</keyword>
<organism evidence="5 6">
    <name type="scientific">Arachidicoccus soli</name>
    <dbReference type="NCBI Taxonomy" id="2341117"/>
    <lineage>
        <taxon>Bacteria</taxon>
        <taxon>Pseudomonadati</taxon>
        <taxon>Bacteroidota</taxon>
        <taxon>Chitinophagia</taxon>
        <taxon>Chitinophagales</taxon>
        <taxon>Chitinophagaceae</taxon>
        <taxon>Arachidicoccus</taxon>
    </lineage>
</organism>
<dbReference type="InterPro" id="IPR013123">
    <property type="entry name" value="SpoU_subst-bd"/>
</dbReference>
<evidence type="ECO:0000256" key="1">
    <source>
        <dbReference type="ARBA" id="ARBA00007228"/>
    </source>
</evidence>
<reference evidence="5 6" key="1">
    <citation type="submission" date="2018-09" db="EMBL/GenBank/DDBJ databases">
        <title>Arachidicoccus sp. nov., a bacterium isolated from soil.</title>
        <authorList>
            <person name="Weon H.-Y."/>
            <person name="Kwon S.-W."/>
            <person name="Lee S.A."/>
        </authorList>
    </citation>
    <scope>NUCLEOTIDE SEQUENCE [LARGE SCALE GENOMIC DNA]</scope>
    <source>
        <strain evidence="5 6">KIS59-12</strain>
    </source>
</reference>
<gene>
    <name evidence="5" type="ORF">D6B99_04235</name>
</gene>
<dbReference type="Pfam" id="PF22435">
    <property type="entry name" value="MRM3-like_sub_bind"/>
    <property type="match status" value="1"/>
</dbReference>
<dbReference type="InterPro" id="IPR029064">
    <property type="entry name" value="Ribosomal_eL30-like_sf"/>
</dbReference>
<dbReference type="EMBL" id="CP032489">
    <property type="protein sequence ID" value="AYD46891.1"/>
    <property type="molecule type" value="Genomic_DNA"/>
</dbReference>
<dbReference type="PANTHER" id="PTHR43191:SF2">
    <property type="entry name" value="RRNA METHYLTRANSFERASE 3, MITOCHONDRIAL"/>
    <property type="match status" value="1"/>
</dbReference>
<dbReference type="OrthoDB" id="9785673at2"/>
<evidence type="ECO:0000313" key="5">
    <source>
        <dbReference type="EMBL" id="AYD46891.1"/>
    </source>
</evidence>
<dbReference type="InterPro" id="IPR053888">
    <property type="entry name" value="MRM3-like_sub_bind"/>
</dbReference>
<protein>
    <submittedName>
        <fullName evidence="5">RNA methyltransferase</fullName>
    </submittedName>
</protein>
<dbReference type="SUPFAM" id="SSF75217">
    <property type="entry name" value="alpha/beta knot"/>
    <property type="match status" value="1"/>
</dbReference>
<keyword evidence="2 5" id="KW-0489">Methyltransferase</keyword>
<keyword evidence="3 5" id="KW-0808">Transferase</keyword>
<dbReference type="InterPro" id="IPR029026">
    <property type="entry name" value="tRNA_m1G_MTases_N"/>
</dbReference>
<dbReference type="PANTHER" id="PTHR43191">
    <property type="entry name" value="RRNA METHYLTRANSFERASE 3"/>
    <property type="match status" value="1"/>
</dbReference>
<dbReference type="Gene3D" id="3.40.1280.10">
    <property type="match status" value="1"/>
</dbReference>
<evidence type="ECO:0000256" key="3">
    <source>
        <dbReference type="ARBA" id="ARBA00022679"/>
    </source>
</evidence>
<dbReference type="InterPro" id="IPR001537">
    <property type="entry name" value="SpoU_MeTrfase"/>
</dbReference>
<sequence>MISKNELKYIQSLYHKKTRDRENVFIVEGPKMVDELLKSNLQIIKIFATQGEWSKSHINTGFQEVEEFELKKISHFETPNQVLAIAQRKILREENINFKNQVVLMLDGLQDPGNLGTIIRIADWFGIQQIIASEDSADCYNSKVVQASMGSIFRINIQYENLPKLLAECPTKIYGAILNGENLKEQTPIKNGVIIIGNESKGIREEVLPFVQKPITIEALGKAESLNAAVATGIILSHLIA</sequence>